<gene>
    <name evidence="3" type="ORF">BOKJ2_LOCUS185</name>
</gene>
<reference evidence="3" key="1">
    <citation type="submission" date="2020-09" db="EMBL/GenBank/DDBJ databases">
        <authorList>
            <person name="Kikuchi T."/>
        </authorList>
    </citation>
    <scope>NUCLEOTIDE SEQUENCE</scope>
    <source>
        <strain evidence="3">SH1</strain>
    </source>
</reference>
<keyword evidence="4" id="KW-1185">Reference proteome</keyword>
<feature type="domain" description="BTB" evidence="2">
    <location>
        <begin position="36"/>
        <end position="102"/>
    </location>
</feature>
<dbReference type="EMBL" id="CAJFDH010000001">
    <property type="protein sequence ID" value="CAD5205501.1"/>
    <property type="molecule type" value="Genomic_DNA"/>
</dbReference>
<organism evidence="3 4">
    <name type="scientific">Bursaphelenchus okinawaensis</name>
    <dbReference type="NCBI Taxonomy" id="465554"/>
    <lineage>
        <taxon>Eukaryota</taxon>
        <taxon>Metazoa</taxon>
        <taxon>Ecdysozoa</taxon>
        <taxon>Nematoda</taxon>
        <taxon>Chromadorea</taxon>
        <taxon>Rhabditida</taxon>
        <taxon>Tylenchina</taxon>
        <taxon>Tylenchomorpha</taxon>
        <taxon>Aphelenchoidea</taxon>
        <taxon>Aphelenchoididae</taxon>
        <taxon>Bursaphelenchus</taxon>
    </lineage>
</organism>
<dbReference type="SUPFAM" id="SSF54695">
    <property type="entry name" value="POZ domain"/>
    <property type="match status" value="1"/>
</dbReference>
<dbReference type="InterPro" id="IPR011333">
    <property type="entry name" value="SKP1/BTB/POZ_sf"/>
</dbReference>
<dbReference type="PROSITE" id="PS50097">
    <property type="entry name" value="BTB"/>
    <property type="match status" value="1"/>
</dbReference>
<protein>
    <recommendedName>
        <fullName evidence="2">BTB domain-containing protein</fullName>
    </recommendedName>
</protein>
<dbReference type="AlphaFoldDB" id="A0A811JQ62"/>
<comment type="caution">
    <text evidence="3">The sequence shown here is derived from an EMBL/GenBank/DDBJ whole genome shotgun (WGS) entry which is preliminary data.</text>
</comment>
<dbReference type="CDD" id="cd18186">
    <property type="entry name" value="BTB_POZ_ZBTB_KLHL-like"/>
    <property type="match status" value="1"/>
</dbReference>
<sequence>MSYVAIARKRQQQIHNKILELKNEIKEVSENEELFNDEVLSGFQVKTHKHTYYVSKCMLATKSEVFKTMFRCGTKEAKENHLVLDEDSKAVESILRFIYTRKKVDDVSLAAKVFVLAHRYEIKLLQLQCELFIMENMTIEDVEDCQRVSKKLDLRYLELKCAEILFFNFSEYDTKIDVDKSTLCTVTNDNVEPIMVTVDFEDNDKQLPQLELCGQKSLP</sequence>
<evidence type="ECO:0000259" key="2">
    <source>
        <dbReference type="PROSITE" id="PS50097"/>
    </source>
</evidence>
<accession>A0A811JQ62</accession>
<dbReference type="PANTHER" id="PTHR24413">
    <property type="entry name" value="SPECKLE-TYPE POZ PROTEIN"/>
    <property type="match status" value="1"/>
</dbReference>
<keyword evidence="1" id="KW-0175">Coiled coil</keyword>
<evidence type="ECO:0000313" key="4">
    <source>
        <dbReference type="Proteomes" id="UP000614601"/>
    </source>
</evidence>
<name>A0A811JQ62_9BILA</name>
<dbReference type="OrthoDB" id="6359816at2759"/>
<dbReference type="Gene3D" id="3.30.710.10">
    <property type="entry name" value="Potassium Channel Kv1.1, Chain A"/>
    <property type="match status" value="1"/>
</dbReference>
<dbReference type="Proteomes" id="UP000614601">
    <property type="component" value="Unassembled WGS sequence"/>
</dbReference>
<evidence type="ECO:0000256" key="1">
    <source>
        <dbReference type="SAM" id="Coils"/>
    </source>
</evidence>
<proteinExistence type="predicted"/>
<evidence type="ECO:0000313" key="3">
    <source>
        <dbReference type="EMBL" id="CAD5205501.1"/>
    </source>
</evidence>
<feature type="coiled-coil region" evidence="1">
    <location>
        <begin position="4"/>
        <end position="38"/>
    </location>
</feature>
<dbReference type="SMART" id="SM00225">
    <property type="entry name" value="BTB"/>
    <property type="match status" value="1"/>
</dbReference>
<dbReference type="Pfam" id="PF00651">
    <property type="entry name" value="BTB"/>
    <property type="match status" value="1"/>
</dbReference>
<dbReference type="EMBL" id="CAJFCW020000001">
    <property type="protein sequence ID" value="CAG9077722.1"/>
    <property type="molecule type" value="Genomic_DNA"/>
</dbReference>
<dbReference type="InterPro" id="IPR000210">
    <property type="entry name" value="BTB/POZ_dom"/>
</dbReference>
<dbReference type="Proteomes" id="UP000783686">
    <property type="component" value="Unassembled WGS sequence"/>
</dbReference>